<accession>A0ABU3Y8X4</accession>
<gene>
    <name evidence="3" type="ORF">RZN05_12665</name>
</gene>
<feature type="domain" description="M23ase beta-sheet core" evidence="2">
    <location>
        <begin position="69"/>
        <end position="162"/>
    </location>
</feature>
<evidence type="ECO:0000313" key="3">
    <source>
        <dbReference type="EMBL" id="MDV3457840.1"/>
    </source>
</evidence>
<proteinExistence type="predicted"/>
<dbReference type="InterPro" id="IPR016047">
    <property type="entry name" value="M23ase_b-sheet_dom"/>
</dbReference>
<dbReference type="CDD" id="cd12797">
    <property type="entry name" value="M23_peptidase"/>
    <property type="match status" value="1"/>
</dbReference>
<dbReference type="Proteomes" id="UP001273531">
    <property type="component" value="Unassembled WGS sequence"/>
</dbReference>
<keyword evidence="3" id="KW-0378">Hydrolase</keyword>
<organism evidence="3 4">
    <name type="scientific">Sphingomonas agrestis</name>
    <dbReference type="NCBI Taxonomy" id="3080540"/>
    <lineage>
        <taxon>Bacteria</taxon>
        <taxon>Pseudomonadati</taxon>
        <taxon>Pseudomonadota</taxon>
        <taxon>Alphaproteobacteria</taxon>
        <taxon>Sphingomonadales</taxon>
        <taxon>Sphingomonadaceae</taxon>
        <taxon>Sphingomonas</taxon>
    </lineage>
</organism>
<keyword evidence="4" id="KW-1185">Reference proteome</keyword>
<dbReference type="InterPro" id="IPR011055">
    <property type="entry name" value="Dup_hybrid_motif"/>
</dbReference>
<comment type="caution">
    <text evidence="3">The sequence shown here is derived from an EMBL/GenBank/DDBJ whole genome shotgun (WGS) entry which is preliminary data.</text>
</comment>
<dbReference type="Pfam" id="PF01551">
    <property type="entry name" value="Peptidase_M23"/>
    <property type="match status" value="1"/>
</dbReference>
<dbReference type="PANTHER" id="PTHR21666">
    <property type="entry name" value="PEPTIDASE-RELATED"/>
    <property type="match status" value="1"/>
</dbReference>
<dbReference type="EMBL" id="JAWJEJ010000001">
    <property type="protein sequence ID" value="MDV3457840.1"/>
    <property type="molecule type" value="Genomic_DNA"/>
</dbReference>
<evidence type="ECO:0000313" key="4">
    <source>
        <dbReference type="Proteomes" id="UP001273531"/>
    </source>
</evidence>
<dbReference type="SUPFAM" id="SSF51261">
    <property type="entry name" value="Duplicated hybrid motif"/>
    <property type="match status" value="1"/>
</dbReference>
<reference evidence="3 4" key="1">
    <citation type="submission" date="2023-10" db="EMBL/GenBank/DDBJ databases">
        <title>Sphingomonas sp. HF-S4 16S ribosomal RNA gene Genome sequencing and assembly.</title>
        <authorList>
            <person name="Lee H."/>
        </authorList>
    </citation>
    <scope>NUCLEOTIDE SEQUENCE [LARGE SCALE GENOMIC DNA]</scope>
    <source>
        <strain evidence="3 4">HF-S4</strain>
    </source>
</reference>
<dbReference type="InterPro" id="IPR050570">
    <property type="entry name" value="Cell_wall_metabolism_enzyme"/>
</dbReference>
<keyword evidence="1" id="KW-0732">Signal</keyword>
<evidence type="ECO:0000259" key="2">
    <source>
        <dbReference type="Pfam" id="PF01551"/>
    </source>
</evidence>
<protein>
    <submittedName>
        <fullName evidence="3">M23 family metallopeptidase</fullName>
        <ecNumber evidence="3">3.4.-.-</ecNumber>
    </submittedName>
</protein>
<name>A0ABU3Y8X4_9SPHN</name>
<dbReference type="GO" id="GO:0016787">
    <property type="term" value="F:hydrolase activity"/>
    <property type="evidence" value="ECO:0007669"/>
    <property type="project" value="UniProtKB-KW"/>
</dbReference>
<dbReference type="Gene3D" id="2.70.70.10">
    <property type="entry name" value="Glucose Permease (Domain IIA)"/>
    <property type="match status" value="1"/>
</dbReference>
<evidence type="ECO:0000256" key="1">
    <source>
        <dbReference type="ARBA" id="ARBA00022729"/>
    </source>
</evidence>
<dbReference type="RefSeq" id="WP_317226964.1">
    <property type="nucleotide sequence ID" value="NZ_JAWJEJ010000001.1"/>
</dbReference>
<dbReference type="PANTHER" id="PTHR21666:SF289">
    <property type="entry name" value="L-ALA--D-GLU ENDOPEPTIDASE"/>
    <property type="match status" value="1"/>
</dbReference>
<sequence length="201" mass="21115">MSPGITELPGGREATFRAAPAEPLPKLVPQLVPVPQAEAGPRRGAAPILPRLSSQFGVRGDPFRRTAAMHRGIDIPGRLGTPVLASAPGVVRHAGRAGSYGEMVEIDHGTVTTRYAHLSQVLVRPGMQVAQGQAVALMGSTGRSTGNHLHFEVRVAGRAVDPLGYLWGDAPVPAKAWIAPEAPHISAFAQARADQPQGRAF</sequence>
<dbReference type="EC" id="3.4.-.-" evidence="3"/>